<name>A0A392S7R5_9FABA</name>
<accession>A0A392S7R5</accession>
<proteinExistence type="predicted"/>
<keyword evidence="2" id="KW-1185">Reference proteome</keyword>
<protein>
    <submittedName>
        <fullName evidence="1">Uncharacterized protein</fullName>
    </submittedName>
</protein>
<feature type="non-terminal residue" evidence="1">
    <location>
        <position position="36"/>
    </location>
</feature>
<dbReference type="AlphaFoldDB" id="A0A392S7R5"/>
<dbReference type="Proteomes" id="UP000265520">
    <property type="component" value="Unassembled WGS sequence"/>
</dbReference>
<dbReference type="EMBL" id="LXQA010327857">
    <property type="protein sequence ID" value="MCI44234.1"/>
    <property type="molecule type" value="Genomic_DNA"/>
</dbReference>
<reference evidence="1 2" key="1">
    <citation type="journal article" date="2018" name="Front. Plant Sci.">
        <title>Red Clover (Trifolium pratense) and Zigzag Clover (T. medium) - A Picture of Genomic Similarities and Differences.</title>
        <authorList>
            <person name="Dluhosova J."/>
            <person name="Istvanek J."/>
            <person name="Nedelnik J."/>
            <person name="Repkova J."/>
        </authorList>
    </citation>
    <scope>NUCLEOTIDE SEQUENCE [LARGE SCALE GENOMIC DNA]</scope>
    <source>
        <strain evidence="2">cv. 10/8</strain>
        <tissue evidence="1">Leaf</tissue>
    </source>
</reference>
<organism evidence="1 2">
    <name type="scientific">Trifolium medium</name>
    <dbReference type="NCBI Taxonomy" id="97028"/>
    <lineage>
        <taxon>Eukaryota</taxon>
        <taxon>Viridiplantae</taxon>
        <taxon>Streptophyta</taxon>
        <taxon>Embryophyta</taxon>
        <taxon>Tracheophyta</taxon>
        <taxon>Spermatophyta</taxon>
        <taxon>Magnoliopsida</taxon>
        <taxon>eudicotyledons</taxon>
        <taxon>Gunneridae</taxon>
        <taxon>Pentapetalae</taxon>
        <taxon>rosids</taxon>
        <taxon>fabids</taxon>
        <taxon>Fabales</taxon>
        <taxon>Fabaceae</taxon>
        <taxon>Papilionoideae</taxon>
        <taxon>50 kb inversion clade</taxon>
        <taxon>NPAAA clade</taxon>
        <taxon>Hologalegina</taxon>
        <taxon>IRL clade</taxon>
        <taxon>Trifolieae</taxon>
        <taxon>Trifolium</taxon>
    </lineage>
</organism>
<comment type="caution">
    <text evidence="1">The sequence shown here is derived from an EMBL/GenBank/DDBJ whole genome shotgun (WGS) entry which is preliminary data.</text>
</comment>
<evidence type="ECO:0000313" key="1">
    <source>
        <dbReference type="EMBL" id="MCI44234.1"/>
    </source>
</evidence>
<evidence type="ECO:0000313" key="2">
    <source>
        <dbReference type="Proteomes" id="UP000265520"/>
    </source>
</evidence>
<sequence>MRNARGCLAQRATGVGGCPVWFWCLRNAHGGAAQRA</sequence>